<keyword evidence="2" id="KW-0489">Methyltransferase</keyword>
<dbReference type="InParanoid" id="A0A6C2YSQ1"/>
<keyword evidence="3" id="KW-1185">Reference proteome</keyword>
<keyword evidence="2" id="KW-0808">Transferase</keyword>
<reference evidence="2" key="1">
    <citation type="submission" date="2019-04" db="EMBL/GenBank/DDBJ databases">
        <authorList>
            <consortium name="Science for Life Laboratories"/>
        </authorList>
    </citation>
    <scope>NUCLEOTIDE SEQUENCE</scope>
    <source>
        <strain evidence="2">MBLW1</strain>
    </source>
</reference>
<evidence type="ECO:0000259" key="1">
    <source>
        <dbReference type="Pfam" id="PF13649"/>
    </source>
</evidence>
<proteinExistence type="predicted"/>
<dbReference type="GO" id="GO:0008168">
    <property type="term" value="F:methyltransferase activity"/>
    <property type="evidence" value="ECO:0007669"/>
    <property type="project" value="UniProtKB-KW"/>
</dbReference>
<gene>
    <name evidence="2" type="ORF">GMBLW1_47170</name>
</gene>
<dbReference type="PANTHER" id="PTHR42912">
    <property type="entry name" value="METHYLTRANSFERASE"/>
    <property type="match status" value="1"/>
</dbReference>
<dbReference type="InterPro" id="IPR029063">
    <property type="entry name" value="SAM-dependent_MTases_sf"/>
</dbReference>
<dbReference type="CDD" id="cd02440">
    <property type="entry name" value="AdoMet_MTases"/>
    <property type="match status" value="1"/>
</dbReference>
<dbReference type="EMBL" id="LR586016">
    <property type="protein sequence ID" value="VIP04476.1"/>
    <property type="molecule type" value="Genomic_DNA"/>
</dbReference>
<dbReference type="GO" id="GO:0032259">
    <property type="term" value="P:methylation"/>
    <property type="evidence" value="ECO:0007669"/>
    <property type="project" value="UniProtKB-KW"/>
</dbReference>
<dbReference type="SUPFAM" id="SSF53335">
    <property type="entry name" value="S-adenosyl-L-methionine-dependent methyltransferases"/>
    <property type="match status" value="1"/>
</dbReference>
<dbReference type="AlphaFoldDB" id="A0A6C2YSQ1"/>
<name>A0A6C2YSQ1_9BACT</name>
<dbReference type="Proteomes" id="UP000464378">
    <property type="component" value="Chromosome"/>
</dbReference>
<dbReference type="Pfam" id="PF13649">
    <property type="entry name" value="Methyltransf_25"/>
    <property type="match status" value="1"/>
</dbReference>
<sequence length="273" mass="30495">MSIPDWKLPAGVDRGLWDYMQSEAQAEQYDTVMAGTPLLEHDLQFCQRWLTPPGRILDLGCGTGRLLTFLAPLGYSGVGVDLSEPMLLELSVKVQKQGYSIDRLKASLVDLGAIKDATFDHAACLFSTLGMIRGVEPRRQALAEMVRILKPGGRLALHVHNRDHHLLVPYGRGWWLRDLWRRLIRSPKVGDRTMPMPRAGADVTLHHFGYGEILRETRRVGLRLLASETIAPNQIGPLAMPWLLPIVRSYGYLLALEKPADADPRSAAAHRVD</sequence>
<dbReference type="PANTHER" id="PTHR42912:SF80">
    <property type="entry name" value="METHYLTRANSFERASE DOMAIN-CONTAINING PROTEIN"/>
    <property type="match status" value="1"/>
</dbReference>
<dbReference type="InterPro" id="IPR050508">
    <property type="entry name" value="Methyltransf_Superfamily"/>
</dbReference>
<evidence type="ECO:0000313" key="3">
    <source>
        <dbReference type="Proteomes" id="UP000464378"/>
    </source>
</evidence>
<dbReference type="KEGG" id="tim:GMBLW1_47170"/>
<dbReference type="InterPro" id="IPR041698">
    <property type="entry name" value="Methyltransf_25"/>
</dbReference>
<accession>A0A6C2YSQ1</accession>
<dbReference type="Gene3D" id="3.40.50.150">
    <property type="entry name" value="Vaccinia Virus protein VP39"/>
    <property type="match status" value="1"/>
</dbReference>
<feature type="domain" description="Methyltransferase" evidence="1">
    <location>
        <begin position="56"/>
        <end position="153"/>
    </location>
</feature>
<evidence type="ECO:0000313" key="2">
    <source>
        <dbReference type="EMBL" id="VIP04476.1"/>
    </source>
</evidence>
<dbReference type="EMBL" id="LR593887">
    <property type="protein sequence ID" value="VTS06314.1"/>
    <property type="molecule type" value="Genomic_DNA"/>
</dbReference>
<protein>
    <recommendedName>
        <fullName evidence="1">Methyltransferase domain-containing protein</fullName>
    </recommendedName>
</protein>
<organism evidence="2">
    <name type="scientific">Tuwongella immobilis</name>
    <dbReference type="NCBI Taxonomy" id="692036"/>
    <lineage>
        <taxon>Bacteria</taxon>
        <taxon>Pseudomonadati</taxon>
        <taxon>Planctomycetota</taxon>
        <taxon>Planctomycetia</taxon>
        <taxon>Gemmatales</taxon>
        <taxon>Gemmataceae</taxon>
        <taxon>Tuwongella</taxon>
    </lineage>
</organism>
<dbReference type="RefSeq" id="WP_162659555.1">
    <property type="nucleotide sequence ID" value="NZ_LR593887.1"/>
</dbReference>